<keyword evidence="3" id="KW-0808">Transferase</keyword>
<name>Q6LYA3_METMP</name>
<feature type="domain" description="Glycosyltransferase subfamily 4-like N-terminal" evidence="2">
    <location>
        <begin position="94"/>
        <end position="212"/>
    </location>
</feature>
<dbReference type="EnsemblBacteria" id="CAF30644">
    <property type="protein sequence ID" value="CAF30644"/>
    <property type="gene ID" value="MMP1088"/>
</dbReference>
<keyword evidence="4" id="KW-1185">Reference proteome</keyword>
<protein>
    <submittedName>
        <fullName evidence="3">Glycosyl transferase, group 1</fullName>
    </submittedName>
</protein>
<dbReference type="Proteomes" id="UP000000590">
    <property type="component" value="Chromosome"/>
</dbReference>
<dbReference type="InterPro" id="IPR028098">
    <property type="entry name" value="Glyco_trans_4-like_N"/>
</dbReference>
<dbReference type="Gene3D" id="3.40.50.2000">
    <property type="entry name" value="Glycogen Phosphorylase B"/>
    <property type="match status" value="2"/>
</dbReference>
<dbReference type="PATRIC" id="fig|267377.15.peg.1121"/>
<dbReference type="STRING" id="267377.MMP1088"/>
<evidence type="ECO:0000313" key="4">
    <source>
        <dbReference type="Proteomes" id="UP000000590"/>
    </source>
</evidence>
<evidence type="ECO:0000313" key="3">
    <source>
        <dbReference type="EMBL" id="CAF30644.1"/>
    </source>
</evidence>
<feature type="domain" description="Glycosyl transferase family 1" evidence="1">
    <location>
        <begin position="227"/>
        <end position="392"/>
    </location>
</feature>
<reference evidence="3 4" key="1">
    <citation type="journal article" date="2004" name="J. Bacteriol.">
        <title>Complete genome sequence of the genetically tractable hydrogenotrophic methanogen Methanococcus maripaludis.</title>
        <authorList>
            <person name="Hendrickson E.L."/>
            <person name="Kaul R."/>
            <person name="Zhou Y."/>
            <person name="Bovee D."/>
            <person name="Chapman P."/>
            <person name="Chung J."/>
            <person name="Conway de Macario E."/>
            <person name="Dodsworth J.A."/>
            <person name="Gillett W."/>
            <person name="Graham D.E."/>
            <person name="Hackett M."/>
            <person name="Haydock A.K."/>
            <person name="Kang A."/>
            <person name="Land M.L."/>
            <person name="Levy R."/>
            <person name="Lie T.J."/>
            <person name="Major T.A."/>
            <person name="Moore B.C."/>
            <person name="Porat I."/>
            <person name="Palmeiri A."/>
            <person name="Rouse G."/>
            <person name="Saenphimmachak C."/>
            <person name="Soll D."/>
            <person name="Van Dien S."/>
            <person name="Wang T."/>
            <person name="Whitman W.B."/>
            <person name="Xia Q."/>
            <person name="Zhang Y."/>
            <person name="Larimer F.W."/>
            <person name="Olson M.V."/>
            <person name="Leigh J.A."/>
        </authorList>
    </citation>
    <scope>NUCLEOTIDE SEQUENCE [LARGE SCALE GENOMIC DNA]</scope>
    <source>
        <strain evidence="4">S2 / LL</strain>
    </source>
</reference>
<evidence type="ECO:0000259" key="1">
    <source>
        <dbReference type="Pfam" id="PF00534"/>
    </source>
</evidence>
<dbReference type="SUPFAM" id="SSF53756">
    <property type="entry name" value="UDP-Glycosyltransferase/glycogen phosphorylase"/>
    <property type="match status" value="1"/>
</dbReference>
<dbReference type="HOGENOM" id="CLU_009583_2_4_2"/>
<dbReference type="InterPro" id="IPR050194">
    <property type="entry name" value="Glycosyltransferase_grp1"/>
</dbReference>
<dbReference type="eggNOG" id="arCOG01403">
    <property type="taxonomic scope" value="Archaea"/>
</dbReference>
<organism evidence="4">
    <name type="scientific">Methanococcus maripaludis (strain DSM 14266 / JCM 13030 / NBRC 101832 / S2 / LL)</name>
    <dbReference type="NCBI Taxonomy" id="267377"/>
    <lineage>
        <taxon>Archaea</taxon>
        <taxon>Methanobacteriati</taxon>
        <taxon>Methanobacteriota</taxon>
        <taxon>Methanomada group</taxon>
        <taxon>Methanococci</taxon>
        <taxon>Methanococcales</taxon>
        <taxon>Methanococcaceae</taxon>
        <taxon>Methanococcus</taxon>
    </lineage>
</organism>
<dbReference type="PANTHER" id="PTHR45947">
    <property type="entry name" value="SULFOQUINOVOSYL TRANSFERASE SQD2"/>
    <property type="match status" value="1"/>
</dbReference>
<dbReference type="GO" id="GO:0016757">
    <property type="term" value="F:glycosyltransferase activity"/>
    <property type="evidence" value="ECO:0007669"/>
    <property type="project" value="InterPro"/>
</dbReference>
<dbReference type="EMBL" id="BX950229">
    <property type="protein sequence ID" value="CAF30644.1"/>
    <property type="molecule type" value="Genomic_DNA"/>
</dbReference>
<dbReference type="CAZy" id="GT4">
    <property type="family name" value="Glycosyltransferase Family 4"/>
</dbReference>
<dbReference type="PANTHER" id="PTHR45947:SF15">
    <property type="entry name" value="TEICHURONIC ACID BIOSYNTHESIS GLYCOSYLTRANSFERASE TUAC-RELATED"/>
    <property type="match status" value="1"/>
</dbReference>
<dbReference type="KEGG" id="mmp:MMP1088"/>
<dbReference type="AlphaFoldDB" id="Q6LYA3"/>
<dbReference type="Pfam" id="PF13439">
    <property type="entry name" value="Glyco_transf_4"/>
    <property type="match status" value="1"/>
</dbReference>
<dbReference type="InterPro" id="IPR001296">
    <property type="entry name" value="Glyco_trans_1"/>
</dbReference>
<accession>Q6LYA3</accession>
<gene>
    <name evidence="3" type="ordered locus">MMP1088</name>
</gene>
<dbReference type="Pfam" id="PF00534">
    <property type="entry name" value="Glycos_transf_1"/>
    <property type="match status" value="1"/>
</dbReference>
<proteinExistence type="predicted"/>
<evidence type="ECO:0000259" key="2">
    <source>
        <dbReference type="Pfam" id="PF13439"/>
    </source>
</evidence>
<sequence length="410" mass="47658">MNVFKTLVRKMNELTEKTLLVLTPCYPDKRGKVVGDPFVKYPVDEMKRFFKEIIVISPQPYFPSLLTKFKFFRNRFTASNVFQDYSYENVTVFYPKFFTLPMTPFRKRNGDYCYNASKRILKKNNLKFDLIHAHFTWPCGYVAAKLKKEHKKKVVLTGHGFDIYELPFRNKFWNKKATDVLKKVDKIITVSESNKKCIKVLGFNSIVLTNGFNSKKFKFLKNKKGLKSELNIPPNKKIILHVGNLIKIKNQINIINAANELQKKRKDFVVYLIGAGPDKEKIINKIKKLKLEDHVKVLGPKTHDEIPLWMNIADLFVLPSYSEGNPTVMFEALGCGLPFIGTNVGGVSEIITSEEYGLLYNDPEDYHILTELINRGLNKKWNNEKITNYSKEFTWKKISKRIINIYNDIS</sequence>